<proteinExistence type="predicted"/>
<reference evidence="1 2" key="1">
    <citation type="submission" date="2017-10" db="EMBL/GenBank/DDBJ databases">
        <title>Comparative genomics in systemic dimorphic fungi from Ajellomycetaceae.</title>
        <authorList>
            <person name="Munoz J.F."/>
            <person name="Mcewen J.G."/>
            <person name="Clay O.K."/>
            <person name="Cuomo C.A."/>
        </authorList>
    </citation>
    <scope>NUCLEOTIDE SEQUENCE [LARGE SCALE GENOMIC DNA]</scope>
    <source>
        <strain evidence="1 2">UAMH5409</strain>
    </source>
</reference>
<evidence type="ECO:0000313" key="1">
    <source>
        <dbReference type="EMBL" id="PGH11100.1"/>
    </source>
</evidence>
<gene>
    <name evidence="1" type="ORF">AJ79_05045</name>
</gene>
<dbReference type="Proteomes" id="UP000223968">
    <property type="component" value="Unassembled WGS sequence"/>
</dbReference>
<keyword evidence="2" id="KW-1185">Reference proteome</keyword>
<sequence length="338" mass="38658">MPRRRPKLGQLYPTEPGPIFCWICGDSLEGATWSKDEMPPFAYCKQEWNDAWERYRGNRTLRKRKFSLDAQASDLAFGFSSCDEWTLFFILGDCAQDYQLTGIGYMPGGRTLDGRLFAPRDPETACLGAGKANFQTLRVYPIPHPFSENYYKSGDEKTSFDLNGYVLHSRCWDLLERLMGPTQATLHLDKITTALRAQWNDIITSDPSKEQKESSGYRNDKYPPNDIVSVFKHRVPLEIKYLISEHFGLKYVPVELLFELKNGADDVRNNDSYSNGDRLFAWDYIAVEIERRDILGSALGIGNRRRILRMLIPISQNVMKAIDSQKNNAKSRGSSVPL</sequence>
<dbReference type="OrthoDB" id="4510241at2759"/>
<evidence type="ECO:0000313" key="2">
    <source>
        <dbReference type="Proteomes" id="UP000223968"/>
    </source>
</evidence>
<dbReference type="EMBL" id="PDNB01000077">
    <property type="protein sequence ID" value="PGH11100.1"/>
    <property type="molecule type" value="Genomic_DNA"/>
</dbReference>
<name>A0A2B7XQ67_9EURO</name>
<comment type="caution">
    <text evidence="1">The sequence shown here is derived from an EMBL/GenBank/DDBJ whole genome shotgun (WGS) entry which is preliminary data.</text>
</comment>
<accession>A0A2B7XQ67</accession>
<dbReference type="AlphaFoldDB" id="A0A2B7XQ67"/>
<organism evidence="1 2">
    <name type="scientific">Helicocarpus griseus UAMH5409</name>
    <dbReference type="NCBI Taxonomy" id="1447875"/>
    <lineage>
        <taxon>Eukaryota</taxon>
        <taxon>Fungi</taxon>
        <taxon>Dikarya</taxon>
        <taxon>Ascomycota</taxon>
        <taxon>Pezizomycotina</taxon>
        <taxon>Eurotiomycetes</taxon>
        <taxon>Eurotiomycetidae</taxon>
        <taxon>Onygenales</taxon>
        <taxon>Ajellomycetaceae</taxon>
        <taxon>Helicocarpus</taxon>
    </lineage>
</organism>
<protein>
    <submittedName>
        <fullName evidence="1">Uncharacterized protein</fullName>
    </submittedName>
</protein>